<proteinExistence type="predicted"/>
<organism evidence="1 2">
    <name type="scientific">Paramecium sonneborni</name>
    <dbReference type="NCBI Taxonomy" id="65129"/>
    <lineage>
        <taxon>Eukaryota</taxon>
        <taxon>Sar</taxon>
        <taxon>Alveolata</taxon>
        <taxon>Ciliophora</taxon>
        <taxon>Intramacronucleata</taxon>
        <taxon>Oligohymenophorea</taxon>
        <taxon>Peniculida</taxon>
        <taxon>Parameciidae</taxon>
        <taxon>Paramecium</taxon>
    </lineage>
</organism>
<dbReference type="Proteomes" id="UP000692954">
    <property type="component" value="Unassembled WGS sequence"/>
</dbReference>
<sequence>MANNSIIMFMNELIREILEQKILKQVLRIINIQTDKQIVLILEVFIIRQFF</sequence>
<gene>
    <name evidence="1" type="ORF">PSON_ATCC_30995.1.T1080158</name>
</gene>
<comment type="caution">
    <text evidence="1">The sequence shown here is derived from an EMBL/GenBank/DDBJ whole genome shotgun (WGS) entry which is preliminary data.</text>
</comment>
<dbReference type="AlphaFoldDB" id="A0A8S1QLW9"/>
<protein>
    <submittedName>
        <fullName evidence="1">Uncharacterized protein</fullName>
    </submittedName>
</protein>
<reference evidence="1" key="1">
    <citation type="submission" date="2021-01" db="EMBL/GenBank/DDBJ databases">
        <authorList>
            <consortium name="Genoscope - CEA"/>
            <person name="William W."/>
        </authorList>
    </citation>
    <scope>NUCLEOTIDE SEQUENCE</scope>
</reference>
<keyword evidence="2" id="KW-1185">Reference proteome</keyword>
<evidence type="ECO:0000313" key="2">
    <source>
        <dbReference type="Proteomes" id="UP000692954"/>
    </source>
</evidence>
<name>A0A8S1QLW9_9CILI</name>
<evidence type="ECO:0000313" key="1">
    <source>
        <dbReference type="EMBL" id="CAD8115515.1"/>
    </source>
</evidence>
<accession>A0A8S1QLW9</accession>
<dbReference type="EMBL" id="CAJJDN010000108">
    <property type="protein sequence ID" value="CAD8115515.1"/>
    <property type="molecule type" value="Genomic_DNA"/>
</dbReference>